<dbReference type="GO" id="GO:0007267">
    <property type="term" value="P:cell-cell signaling"/>
    <property type="evidence" value="ECO:0007669"/>
    <property type="project" value="TreeGrafter"/>
</dbReference>
<dbReference type="InterPro" id="IPR013092">
    <property type="entry name" value="Connexin_N"/>
</dbReference>
<dbReference type="InParanoid" id="H2ZS38"/>
<dbReference type="Gene3D" id="1.20.1440.80">
    <property type="entry name" value="Gap junction channel protein cysteine-rich domain"/>
    <property type="match status" value="1"/>
</dbReference>
<feature type="domain" description="Connexin N-terminal" evidence="7">
    <location>
        <begin position="15"/>
        <end position="229"/>
    </location>
</feature>
<dbReference type="PANTHER" id="PTHR11984">
    <property type="entry name" value="CONNEXIN"/>
    <property type="match status" value="1"/>
</dbReference>
<evidence type="ECO:0000256" key="4">
    <source>
        <dbReference type="ARBA" id="ARBA00022989"/>
    </source>
</evidence>
<dbReference type="EMBL" id="AFYH01265025">
    <property type="status" value="NOT_ANNOTATED_CDS"/>
    <property type="molecule type" value="Genomic_DNA"/>
</dbReference>
<dbReference type="GO" id="GO:0005922">
    <property type="term" value="C:connexin complex"/>
    <property type="evidence" value="ECO:0007669"/>
    <property type="project" value="InterPro"/>
</dbReference>
<dbReference type="PRINTS" id="PR00206">
    <property type="entry name" value="CONNEXIN"/>
</dbReference>
<reference evidence="9" key="1">
    <citation type="submission" date="2011-08" db="EMBL/GenBank/DDBJ databases">
        <title>The draft genome of Latimeria chalumnae.</title>
        <authorList>
            <person name="Di Palma F."/>
            <person name="Alfoldi J."/>
            <person name="Johnson J."/>
            <person name="Berlin A."/>
            <person name="Gnerre S."/>
            <person name="Jaffe D."/>
            <person name="MacCallum I."/>
            <person name="Young S."/>
            <person name="Walker B.J."/>
            <person name="Lander E."/>
            <person name="Lindblad-Toh K."/>
        </authorList>
    </citation>
    <scope>NUCLEOTIDE SEQUENCE [LARGE SCALE GENOMIC DNA]</scope>
    <source>
        <strain evidence="9">Wild caught</strain>
    </source>
</reference>
<keyword evidence="9" id="KW-1185">Reference proteome</keyword>
<gene>
    <name evidence="8" type="primary">GJZ1</name>
</gene>
<dbReference type="eggNOG" id="ENOG502S27Y">
    <property type="taxonomic scope" value="Eukaryota"/>
</dbReference>
<comment type="subcellular location">
    <subcellularLocation>
        <location evidence="1">Cell membrane</location>
        <topology evidence="1">Multi-pass membrane protein</topology>
    </subcellularLocation>
</comment>
<dbReference type="HOGENOM" id="CLU_104008_0_0_1"/>
<dbReference type="Pfam" id="PF00029">
    <property type="entry name" value="Connexin"/>
    <property type="match status" value="1"/>
</dbReference>
<dbReference type="Bgee" id="ENSLACG00000000189">
    <property type="expression patterns" value="Expressed in pelvic fin"/>
</dbReference>
<keyword evidence="2" id="KW-1003">Cell membrane</keyword>
<proteinExistence type="predicted"/>
<reference evidence="8" key="2">
    <citation type="submission" date="2025-08" db="UniProtKB">
        <authorList>
            <consortium name="Ensembl"/>
        </authorList>
    </citation>
    <scope>IDENTIFICATION</scope>
</reference>
<evidence type="ECO:0000256" key="3">
    <source>
        <dbReference type="ARBA" id="ARBA00022692"/>
    </source>
</evidence>
<dbReference type="STRING" id="7897.ENSLACP00000000209"/>
<evidence type="ECO:0000256" key="1">
    <source>
        <dbReference type="ARBA" id="ARBA00004651"/>
    </source>
</evidence>
<dbReference type="InterPro" id="IPR038359">
    <property type="entry name" value="Connexin_N_sf"/>
</dbReference>
<dbReference type="Proteomes" id="UP000008672">
    <property type="component" value="Unassembled WGS sequence"/>
</dbReference>
<name>H2ZS38_LATCH</name>
<dbReference type="Ensembl" id="ENSLACT00000000211.1">
    <property type="protein sequence ID" value="ENSLACP00000000209.1"/>
    <property type="gene ID" value="ENSLACG00000000189.1"/>
</dbReference>
<evidence type="ECO:0000256" key="2">
    <source>
        <dbReference type="ARBA" id="ARBA00022475"/>
    </source>
</evidence>
<feature type="transmembrane region" description="Helical" evidence="6">
    <location>
        <begin position="78"/>
        <end position="97"/>
    </location>
</feature>
<evidence type="ECO:0000313" key="8">
    <source>
        <dbReference type="Ensembl" id="ENSLACP00000000209.1"/>
    </source>
</evidence>
<dbReference type="GeneTree" id="ENSGT00600000085580"/>
<evidence type="ECO:0000256" key="5">
    <source>
        <dbReference type="ARBA" id="ARBA00023136"/>
    </source>
</evidence>
<dbReference type="AlphaFoldDB" id="H2ZS38"/>
<keyword evidence="4 6" id="KW-1133">Transmembrane helix</keyword>
<protein>
    <recommendedName>
        <fullName evidence="7">Connexin N-terminal domain-containing protein</fullName>
    </recommendedName>
</protein>
<dbReference type="GO" id="GO:0005243">
    <property type="term" value="F:gap junction channel activity"/>
    <property type="evidence" value="ECO:0007669"/>
    <property type="project" value="TreeGrafter"/>
</dbReference>
<evidence type="ECO:0000256" key="6">
    <source>
        <dbReference type="SAM" id="Phobius"/>
    </source>
</evidence>
<keyword evidence="3 6" id="KW-0812">Transmembrane</keyword>
<sequence>MAMLLSGLVPVVRSAIEATTHYRGRNLWFSFLGVRLVTLYISHMPWSQLDLDFHCNITENEFCRRVCFDLHFDMSFMMLWNFTFVVFALSVLLMEIFTYQLRHSLWKGHIRQVGPVEINGNISLTEVQEHPLASNDMMINFHKQRSMLAIYMLCVLARAVIEGSFLAVLLLWHLPKVDSSPILCSTLSCPGPYQCLVRASTEKRMSIYTMASISGSIVVFSFFFMIYSCCHYVVLG</sequence>
<feature type="transmembrane region" description="Helical" evidence="6">
    <location>
        <begin position="207"/>
        <end position="235"/>
    </location>
</feature>
<reference evidence="8" key="3">
    <citation type="submission" date="2025-09" db="UniProtKB">
        <authorList>
            <consortium name="Ensembl"/>
        </authorList>
    </citation>
    <scope>IDENTIFICATION</scope>
</reference>
<dbReference type="PANTHER" id="PTHR11984:SF20">
    <property type="entry name" value="GAP JUNCTION BETA-1 PROTEIN"/>
    <property type="match status" value="1"/>
</dbReference>
<keyword evidence="5 6" id="KW-0472">Membrane</keyword>
<dbReference type="InterPro" id="IPR000500">
    <property type="entry name" value="Connexin"/>
</dbReference>
<accession>H2ZS38</accession>
<evidence type="ECO:0000313" key="9">
    <source>
        <dbReference type="Proteomes" id="UP000008672"/>
    </source>
</evidence>
<dbReference type="OMA" id="CRSLWFG"/>
<evidence type="ECO:0000259" key="7">
    <source>
        <dbReference type="Pfam" id="PF00029"/>
    </source>
</evidence>
<organism evidence="8 9">
    <name type="scientific">Latimeria chalumnae</name>
    <name type="common">Coelacanth</name>
    <dbReference type="NCBI Taxonomy" id="7897"/>
    <lineage>
        <taxon>Eukaryota</taxon>
        <taxon>Metazoa</taxon>
        <taxon>Chordata</taxon>
        <taxon>Craniata</taxon>
        <taxon>Vertebrata</taxon>
        <taxon>Euteleostomi</taxon>
        <taxon>Coelacanthiformes</taxon>
        <taxon>Coelacanthidae</taxon>
        <taxon>Latimeria</taxon>
    </lineage>
</organism>
<feature type="transmembrane region" description="Helical" evidence="6">
    <location>
        <begin position="148"/>
        <end position="172"/>
    </location>
</feature>